<organism evidence="1 2">
    <name type="scientific">Leptotrichia shahii</name>
    <dbReference type="NCBI Taxonomy" id="157691"/>
    <lineage>
        <taxon>Bacteria</taxon>
        <taxon>Fusobacteriati</taxon>
        <taxon>Fusobacteriota</taxon>
        <taxon>Fusobacteriia</taxon>
        <taxon>Fusobacteriales</taxon>
        <taxon>Leptotrichiaceae</taxon>
        <taxon>Leptotrichia</taxon>
    </lineage>
</organism>
<dbReference type="RefSeq" id="WP_018450331.1">
    <property type="nucleotide sequence ID" value="NZ_AP019827.1"/>
</dbReference>
<reference evidence="1 2" key="1">
    <citation type="submission" date="2019-07" db="EMBL/GenBank/DDBJ databases">
        <title>Complete Genome Sequence of Leptotrichia shahii Strain JCM 16776.</title>
        <authorList>
            <person name="Watanabe S."/>
            <person name="Cui L."/>
        </authorList>
    </citation>
    <scope>NUCLEOTIDE SEQUENCE [LARGE SCALE GENOMIC DNA]</scope>
    <source>
        <strain evidence="1 2">JCM16776</strain>
    </source>
</reference>
<evidence type="ECO:0000313" key="2">
    <source>
        <dbReference type="Proteomes" id="UP000322617"/>
    </source>
</evidence>
<name>A0A510JPX0_9FUSO</name>
<dbReference type="STRING" id="1122172.GCA_000373045_00701"/>
<sequence>MKYVLKIETDNLDVYKHICKVLGVDVQEDLMKLGNEKSTFKQEIFITEKEKSE</sequence>
<dbReference type="AlphaFoldDB" id="A0A510JPX0"/>
<evidence type="ECO:0000313" key="1">
    <source>
        <dbReference type="EMBL" id="BBM40481.1"/>
    </source>
</evidence>
<gene>
    <name evidence="1" type="ORF">JCM16776_0701</name>
</gene>
<dbReference type="EMBL" id="AP019827">
    <property type="protein sequence ID" value="BBM40481.1"/>
    <property type="molecule type" value="Genomic_DNA"/>
</dbReference>
<dbReference type="Proteomes" id="UP000322617">
    <property type="component" value="Chromosome"/>
</dbReference>
<protein>
    <submittedName>
        <fullName evidence="1">Uncharacterized protein</fullName>
    </submittedName>
</protein>
<proteinExistence type="predicted"/>
<accession>A0A510JPX0</accession>
<keyword evidence="2" id="KW-1185">Reference proteome</keyword>
<dbReference type="KEGG" id="lsz:JCM16776_0701"/>